<dbReference type="RefSeq" id="WP_109535247.1">
    <property type="nucleotide sequence ID" value="NZ_QEYD01000017.1"/>
</dbReference>
<dbReference type="EMBL" id="QEYD01000017">
    <property type="protein sequence ID" value="PWE26686.1"/>
    <property type="molecule type" value="Genomic_DNA"/>
</dbReference>
<proteinExistence type="predicted"/>
<evidence type="ECO:0000313" key="2">
    <source>
        <dbReference type="Proteomes" id="UP000244940"/>
    </source>
</evidence>
<gene>
    <name evidence="1" type="ORF">C4N9_20715</name>
</gene>
<dbReference type="AlphaFoldDB" id="A0A2U2C470"/>
<dbReference type="Proteomes" id="UP000244940">
    <property type="component" value="Unassembled WGS sequence"/>
</dbReference>
<sequence length="100" mass="10584">MTFREKLADFISGGALSNAVAHARMFADMVGEAYGQGLDACAKANAERDGAEHAFDIATSQRDHYKAALTRIAAMGTPGMASIGKRMAKEAREALGVEHV</sequence>
<keyword evidence="2" id="KW-1185">Reference proteome</keyword>
<reference evidence="1 2" key="1">
    <citation type="submission" date="2018-05" db="EMBL/GenBank/DDBJ databases">
        <title>Pararhodobacter marina sp. nov., isolated from deep-sea water of the Indian Ocean.</title>
        <authorList>
            <person name="Lai Q.Sr."/>
            <person name="Liu X."/>
            <person name="Shao Z."/>
        </authorList>
    </citation>
    <scope>NUCLEOTIDE SEQUENCE [LARGE SCALE GENOMIC DNA]</scope>
    <source>
        <strain evidence="1 2">CIC4N-9</strain>
    </source>
</reference>
<accession>A0A2U2C470</accession>
<comment type="caution">
    <text evidence="1">The sequence shown here is derived from an EMBL/GenBank/DDBJ whole genome shotgun (WGS) entry which is preliminary data.</text>
</comment>
<organism evidence="1 2">
    <name type="scientific">Pararhodobacter marinus</name>
    <dbReference type="NCBI Taxonomy" id="2184063"/>
    <lineage>
        <taxon>Bacteria</taxon>
        <taxon>Pseudomonadati</taxon>
        <taxon>Pseudomonadota</taxon>
        <taxon>Alphaproteobacteria</taxon>
        <taxon>Rhodobacterales</taxon>
        <taxon>Paracoccaceae</taxon>
        <taxon>Pararhodobacter</taxon>
    </lineage>
</organism>
<protein>
    <submittedName>
        <fullName evidence="1">Uncharacterized protein</fullName>
    </submittedName>
</protein>
<name>A0A2U2C470_9RHOB</name>
<dbReference type="GeneID" id="94367321"/>
<evidence type="ECO:0000313" key="1">
    <source>
        <dbReference type="EMBL" id="PWE26686.1"/>
    </source>
</evidence>